<gene>
    <name evidence="1" type="ORF">SCANT_v1c04670</name>
</gene>
<accession>A0A0M4JJJ1</accession>
<dbReference type="Proteomes" id="UP000063919">
    <property type="component" value="Chromosome"/>
</dbReference>
<dbReference type="OrthoDB" id="9966671at2"/>
<keyword evidence="2" id="KW-1185">Reference proteome</keyword>
<dbReference type="AlphaFoldDB" id="A0A0M4JJJ1"/>
<evidence type="ECO:0000313" key="1">
    <source>
        <dbReference type="EMBL" id="ALD66373.1"/>
    </source>
</evidence>
<dbReference type="PATRIC" id="fig|362837.3.peg.478"/>
<name>A0A0M4JJJ1_9MOLU</name>
<evidence type="ECO:0000313" key="2">
    <source>
        <dbReference type="Proteomes" id="UP000063919"/>
    </source>
</evidence>
<dbReference type="EMBL" id="CP012622">
    <property type="protein sequence ID" value="ALD66373.1"/>
    <property type="molecule type" value="Genomic_DNA"/>
</dbReference>
<sequence length="65" mass="7820">MQTALYRYKTAKQSQIDNPPEAANIQDLEKDMKFIEDLTEFWKVRFDKIQNLSEKINDILVNWKD</sequence>
<proteinExistence type="predicted"/>
<dbReference type="RefSeq" id="WP_053946136.1">
    <property type="nucleotide sequence ID" value="NZ_CP012622.1"/>
</dbReference>
<organism evidence="1 2">
    <name type="scientific">Spiroplasma cantharicola</name>
    <dbReference type="NCBI Taxonomy" id="362837"/>
    <lineage>
        <taxon>Bacteria</taxon>
        <taxon>Bacillati</taxon>
        <taxon>Mycoplasmatota</taxon>
        <taxon>Mollicutes</taxon>
        <taxon>Entomoplasmatales</taxon>
        <taxon>Spiroplasmataceae</taxon>
        <taxon>Spiroplasma</taxon>
    </lineage>
</organism>
<protein>
    <submittedName>
        <fullName evidence="1">Uncharacterized protein</fullName>
    </submittedName>
</protein>
<dbReference type="KEGG" id="scj:SCANT_v1c04670"/>
<reference evidence="1 2" key="1">
    <citation type="journal article" date="2015" name="Genome Announc.">
        <title>Complete Genome Sequence of Spiroplasma cantharicola CC-1T (DSM 21588), a Bacterium Isolated from Soldier Beetle (Cantharis carolinus).</title>
        <authorList>
            <person name="Lo W.S."/>
            <person name="Liu P.Y."/>
            <person name="Kuo C.H."/>
        </authorList>
    </citation>
    <scope>NUCLEOTIDE SEQUENCE [LARGE SCALE GENOMIC DNA]</scope>
    <source>
        <strain evidence="1 2">CC-1</strain>
    </source>
</reference>